<feature type="compositionally biased region" description="Basic and acidic residues" evidence="1">
    <location>
        <begin position="158"/>
        <end position="169"/>
    </location>
</feature>
<sequence>MARIRSIHPGLYTDESFATLSMAARVLIIGIWNHADDGGGFEWKPLTLKMRIFPADNIDVSTLLSELEDNDIVKKYDVDGKSYGAVRNFGKWQKPKKPSRFCPMPERVREYACTNEAEKETSPEPDVDKTHDEDAKVQIELRTNSEPVPNQCGISISEGRKGGREEGRKVIPSLRSGPEAAARSIGEAENSLDARTQLFTDGTQRIRHMTGLPERNVRALIGRWLKLGGDDAACVLDVIRQASDLRPAEPQAWCEAAVRHRASGAKPKSRQQLAAETWANVPDIEGV</sequence>
<dbReference type="Proteomes" id="UP000220394">
    <property type="component" value="Chromosome"/>
</dbReference>
<evidence type="ECO:0000313" key="3">
    <source>
        <dbReference type="Proteomes" id="UP000220394"/>
    </source>
</evidence>
<dbReference type="KEGG" id="ato:CIW82_13495"/>
<reference evidence="2 3" key="1">
    <citation type="submission" date="2017-08" db="EMBL/GenBank/DDBJ databases">
        <title>Complete Genome Sequence of Acetobacter tropicalis Oregon-R-modENCODE STRAIN BDGP1, an acetic acid bacterium isolated from Drosophila melanogaster gut.</title>
        <authorList>
            <person name="Wan K.H."/>
            <person name="Yu C."/>
            <person name="Park S."/>
            <person name="Hammonds A.S."/>
            <person name="Booth B.W."/>
            <person name="Celniker S.E."/>
        </authorList>
    </citation>
    <scope>NUCLEOTIDE SEQUENCE [LARGE SCALE GENOMIC DNA]</scope>
    <source>
        <strain evidence="2 3">BDGP1</strain>
    </source>
</reference>
<feature type="region of interest" description="Disordered" evidence="1">
    <location>
        <begin position="144"/>
        <end position="180"/>
    </location>
</feature>
<dbReference type="EMBL" id="CP022699">
    <property type="protein sequence ID" value="ATJ91557.1"/>
    <property type="molecule type" value="Genomic_DNA"/>
</dbReference>
<gene>
    <name evidence="2" type="ORF">CIW82_13495</name>
</gene>
<feature type="compositionally biased region" description="Polar residues" evidence="1">
    <location>
        <begin position="144"/>
        <end position="154"/>
    </location>
</feature>
<proteinExistence type="predicted"/>
<evidence type="ECO:0000313" key="2">
    <source>
        <dbReference type="EMBL" id="ATJ91557.1"/>
    </source>
</evidence>
<dbReference type="AlphaFoldDB" id="A0A291PJI8"/>
<name>A0A291PJI8_9PROT</name>
<evidence type="ECO:0000256" key="1">
    <source>
        <dbReference type="SAM" id="MobiDB-lite"/>
    </source>
</evidence>
<feature type="region of interest" description="Disordered" evidence="1">
    <location>
        <begin position="113"/>
        <end position="132"/>
    </location>
</feature>
<dbReference type="RefSeq" id="WP_086898449.1">
    <property type="nucleotide sequence ID" value="NZ_CP022699.1"/>
</dbReference>
<organism evidence="2 3">
    <name type="scientific">Acetobacter tropicalis</name>
    <dbReference type="NCBI Taxonomy" id="104102"/>
    <lineage>
        <taxon>Bacteria</taxon>
        <taxon>Pseudomonadati</taxon>
        <taxon>Pseudomonadota</taxon>
        <taxon>Alphaproteobacteria</taxon>
        <taxon>Acetobacterales</taxon>
        <taxon>Acetobacteraceae</taxon>
        <taxon>Acetobacter</taxon>
    </lineage>
</organism>
<protein>
    <submittedName>
        <fullName evidence="2">Uncharacterized protein</fullName>
    </submittedName>
</protein>
<accession>A0A291PJI8</accession>